<dbReference type="Proteomes" id="UP000000268">
    <property type="component" value="Chromosome"/>
</dbReference>
<dbReference type="CAZy" id="GT81">
    <property type="family name" value="Glycosyltransferase Family 81"/>
</dbReference>
<dbReference type="OrthoDB" id="9477at2"/>
<keyword evidence="2" id="KW-1185">Reference proteome</keyword>
<dbReference type="STRING" id="329726.AM1_3648"/>
<gene>
    <name evidence="1" type="ordered locus">AM1_3648</name>
</gene>
<dbReference type="EMBL" id="CP000828">
    <property type="protein sequence ID" value="ABW28638.1"/>
    <property type="molecule type" value="Genomic_DNA"/>
</dbReference>
<dbReference type="KEGG" id="amr:AM1_3648"/>
<sequence length="418" mass="47300">MDYKQDLITTIHDFDCDLAFLENRLTELTQSSPAAVLIPALYSELERPALGQICDHLKDCAFVQTVVICLYADSLQQYAQAVRFFSVLPQKTYVIWENGPTISQTLENLKEKGLDLLKYKGKGRAVWLGLGVASLEAHAIALHDADITTYDRSYPLKLLYPLLEKEFGIAFNKAYYARLGHYPRSLYGRVTRLFVAPLLTSLTALLGDRDYLRYLHAFRYPLSGEFALTHDLALQTRIPGNWGLEIGLLSEVYRNLAHRRISQVDLGVFEHKHQQLGASDQSGLQKMCRDILGSVLRTLTETEQVVLTKDHIHALQVKFRRSAQDYAHQYFIDASFNSLHFDRHKEEVTIETFEKIILDGGEAYVTDPRNSQIPAWTRALAVMPDLREQLREAAILDAAEVKALSLPITAPHAVQSNG</sequence>
<evidence type="ECO:0000313" key="1">
    <source>
        <dbReference type="EMBL" id="ABW28638.1"/>
    </source>
</evidence>
<organism evidence="1 2">
    <name type="scientific">Acaryochloris marina (strain MBIC 11017)</name>
    <dbReference type="NCBI Taxonomy" id="329726"/>
    <lineage>
        <taxon>Bacteria</taxon>
        <taxon>Bacillati</taxon>
        <taxon>Cyanobacteriota</taxon>
        <taxon>Cyanophyceae</taxon>
        <taxon>Acaryochloridales</taxon>
        <taxon>Acaryochloridaceae</taxon>
        <taxon>Acaryochloris</taxon>
    </lineage>
</organism>
<evidence type="ECO:0000313" key="2">
    <source>
        <dbReference type="Proteomes" id="UP000000268"/>
    </source>
</evidence>
<evidence type="ECO:0008006" key="3">
    <source>
        <dbReference type="Google" id="ProtNLM"/>
    </source>
</evidence>
<reference evidence="1 2" key="1">
    <citation type="journal article" date="2008" name="Proc. Natl. Acad. Sci. U.S.A.">
        <title>Niche adaptation and genome expansion in the chlorophyll d-producing cyanobacterium Acaryochloris marina.</title>
        <authorList>
            <person name="Swingley W.D."/>
            <person name="Chen M."/>
            <person name="Cheung P.C."/>
            <person name="Conrad A.L."/>
            <person name="Dejesa L.C."/>
            <person name="Hao J."/>
            <person name="Honchak B.M."/>
            <person name="Karbach L.E."/>
            <person name="Kurdoglu A."/>
            <person name="Lahiri S."/>
            <person name="Mastrian S.D."/>
            <person name="Miyashita H."/>
            <person name="Page L."/>
            <person name="Ramakrishna P."/>
            <person name="Satoh S."/>
            <person name="Sattley W.M."/>
            <person name="Shimada Y."/>
            <person name="Taylor H.L."/>
            <person name="Tomo T."/>
            <person name="Tsuchiya T."/>
            <person name="Wang Z.T."/>
            <person name="Raymond J."/>
            <person name="Mimuro M."/>
            <person name="Blankenship R.E."/>
            <person name="Touchman J.W."/>
        </authorList>
    </citation>
    <scope>NUCLEOTIDE SEQUENCE [LARGE SCALE GENOMIC DNA]</scope>
    <source>
        <strain evidence="2">MBIC 11017</strain>
    </source>
</reference>
<dbReference type="eggNOG" id="COG1215">
    <property type="taxonomic scope" value="Bacteria"/>
</dbReference>
<dbReference type="RefSeq" id="WP_012164028.1">
    <property type="nucleotide sequence ID" value="NC_009925.1"/>
</dbReference>
<dbReference type="AlphaFoldDB" id="B0C3D9"/>
<dbReference type="SUPFAM" id="SSF53448">
    <property type="entry name" value="Nucleotide-diphospho-sugar transferases"/>
    <property type="match status" value="1"/>
</dbReference>
<proteinExistence type="predicted"/>
<dbReference type="InterPro" id="IPR029044">
    <property type="entry name" value="Nucleotide-diphossugar_trans"/>
</dbReference>
<accession>B0C3D9</accession>
<protein>
    <recommendedName>
        <fullName evidence="3">Glucosyl-3-phosphoglycerate synthase</fullName>
    </recommendedName>
</protein>
<dbReference type="Gene3D" id="3.90.550.10">
    <property type="entry name" value="Spore Coat Polysaccharide Biosynthesis Protein SpsA, Chain A"/>
    <property type="match status" value="1"/>
</dbReference>
<name>B0C3D9_ACAM1</name>
<dbReference type="HOGENOM" id="CLU_056498_0_0_3"/>